<evidence type="ECO:0000259" key="3">
    <source>
        <dbReference type="PROSITE" id="PS50110"/>
    </source>
</evidence>
<proteinExistence type="predicted"/>
<dbReference type="RefSeq" id="WP_073613967.1">
    <property type="nucleotide sequence ID" value="NZ_FRFE01000012.1"/>
</dbReference>
<dbReference type="InterPro" id="IPR001789">
    <property type="entry name" value="Sig_transdc_resp-reg_receiver"/>
</dbReference>
<evidence type="ECO:0000256" key="2">
    <source>
        <dbReference type="PROSITE-ProRule" id="PRU00169"/>
    </source>
</evidence>
<dbReference type="InterPro" id="IPR050595">
    <property type="entry name" value="Bact_response_regulator"/>
</dbReference>
<evidence type="ECO:0000313" key="5">
    <source>
        <dbReference type="Proteomes" id="UP000184603"/>
    </source>
</evidence>
<dbReference type="EMBL" id="FRFE01000012">
    <property type="protein sequence ID" value="SHO49081.1"/>
    <property type="molecule type" value="Genomic_DNA"/>
</dbReference>
<dbReference type="PANTHER" id="PTHR44591">
    <property type="entry name" value="STRESS RESPONSE REGULATOR PROTEIN 1"/>
    <property type="match status" value="1"/>
</dbReference>
<dbReference type="Pfam" id="PF14332">
    <property type="entry name" value="DUF4388"/>
    <property type="match status" value="1"/>
</dbReference>
<dbReference type="PROSITE" id="PS50110">
    <property type="entry name" value="RESPONSE_REGULATORY"/>
    <property type="match status" value="1"/>
</dbReference>
<feature type="domain" description="Response regulatory" evidence="3">
    <location>
        <begin position="4"/>
        <end position="120"/>
    </location>
</feature>
<dbReference type="GO" id="GO:0000160">
    <property type="term" value="P:phosphorelay signal transduction system"/>
    <property type="evidence" value="ECO:0007669"/>
    <property type="project" value="InterPro"/>
</dbReference>
<keyword evidence="5" id="KW-1185">Reference proteome</keyword>
<keyword evidence="1 2" id="KW-0597">Phosphoprotein</keyword>
<organism evidence="4 5">
    <name type="scientific">Desulfopila aestuarii DSM 18488</name>
    <dbReference type="NCBI Taxonomy" id="1121416"/>
    <lineage>
        <taxon>Bacteria</taxon>
        <taxon>Pseudomonadati</taxon>
        <taxon>Thermodesulfobacteriota</taxon>
        <taxon>Desulfobulbia</taxon>
        <taxon>Desulfobulbales</taxon>
        <taxon>Desulfocapsaceae</taxon>
        <taxon>Desulfopila</taxon>
    </lineage>
</organism>
<dbReference type="SUPFAM" id="SSF52172">
    <property type="entry name" value="CheY-like"/>
    <property type="match status" value="1"/>
</dbReference>
<dbReference type="PANTHER" id="PTHR44591:SF3">
    <property type="entry name" value="RESPONSE REGULATORY DOMAIN-CONTAINING PROTEIN"/>
    <property type="match status" value="1"/>
</dbReference>
<dbReference type="SMART" id="SM00448">
    <property type="entry name" value="REC"/>
    <property type="match status" value="1"/>
</dbReference>
<dbReference type="InterPro" id="IPR011006">
    <property type="entry name" value="CheY-like_superfamily"/>
</dbReference>
<dbReference type="Pfam" id="PF00072">
    <property type="entry name" value="Response_reg"/>
    <property type="match status" value="1"/>
</dbReference>
<feature type="modified residue" description="4-aspartylphosphate" evidence="2">
    <location>
        <position position="55"/>
    </location>
</feature>
<name>A0A1M7Y926_9BACT</name>
<dbReference type="OrthoDB" id="5487947at2"/>
<dbReference type="AlphaFoldDB" id="A0A1M7Y926"/>
<protein>
    <recommendedName>
        <fullName evidence="3">Response regulatory domain-containing protein</fullName>
    </recommendedName>
</protein>
<gene>
    <name evidence="4" type="ORF">SAMN02745220_02683</name>
</gene>
<dbReference type="InterPro" id="IPR025497">
    <property type="entry name" value="PatA-like_N"/>
</dbReference>
<accession>A0A1M7Y926</accession>
<dbReference type="Proteomes" id="UP000184603">
    <property type="component" value="Unassembled WGS sequence"/>
</dbReference>
<evidence type="ECO:0000313" key="4">
    <source>
        <dbReference type="EMBL" id="SHO49081.1"/>
    </source>
</evidence>
<dbReference type="Gene3D" id="3.40.50.2300">
    <property type="match status" value="1"/>
</dbReference>
<reference evidence="4 5" key="1">
    <citation type="submission" date="2016-12" db="EMBL/GenBank/DDBJ databases">
        <authorList>
            <person name="Song W.-J."/>
            <person name="Kurnit D.M."/>
        </authorList>
    </citation>
    <scope>NUCLEOTIDE SEQUENCE [LARGE SCALE GENOMIC DNA]</scope>
    <source>
        <strain evidence="4 5">DSM 18488</strain>
    </source>
</reference>
<evidence type="ECO:0000256" key="1">
    <source>
        <dbReference type="ARBA" id="ARBA00022553"/>
    </source>
</evidence>
<dbReference type="STRING" id="1121416.SAMN02745220_02683"/>
<sequence length="371" mass="40913">MVRRVLFVDDDEILQLVVEKGLAPYSDTFGVVLAKDGFEALKKLENTAVSLIVIDLQMPRMDGPAMLSHIQETYPDIPVIFISATPKAAVPYLEEMRGVLAYLEKPFRIDRLAKLIQYALQGEASGGAIAAVSPTMFLQLMEMEGKTCTIRILDNDSTEGGILYLQDGRLLDARVGILKGIEGAYRIFRWDEVSVYFQNECPEVEDRINSDLQAVIMGALAARDEDDDSPFADSEGPIAGFTGDLGPADSSLSSLSPGAIGGEEWGGVTDVQEVRGNPACDRIKELLHREVGDLEWVHEVYHDVHLDHIMTMLSTLGEQVRFGPLRVAHIDNGEKNDRLLVSDPASLQTSVLQVDHDAPLSTVMDVLRYRE</sequence>